<keyword evidence="1" id="KW-1133">Transmembrane helix</keyword>
<accession>A0A3R8VTB8</accession>
<dbReference type="InterPro" id="IPR023124">
    <property type="entry name" value="DUF3239_dom_sf"/>
</dbReference>
<dbReference type="RefSeq" id="WP_125173610.1">
    <property type="nucleotide sequence ID" value="NZ_JAPJOD010000005.1"/>
</dbReference>
<keyword evidence="1" id="KW-0812">Transmembrane</keyword>
<organism evidence="2 3">
    <name type="scientific">Corynebacterium bovis</name>
    <dbReference type="NCBI Taxonomy" id="36808"/>
    <lineage>
        <taxon>Bacteria</taxon>
        <taxon>Bacillati</taxon>
        <taxon>Actinomycetota</taxon>
        <taxon>Actinomycetes</taxon>
        <taxon>Mycobacteriales</taxon>
        <taxon>Corynebacteriaceae</taxon>
        <taxon>Corynebacterium</taxon>
    </lineage>
</organism>
<feature type="transmembrane region" description="Helical" evidence="1">
    <location>
        <begin position="28"/>
        <end position="47"/>
    </location>
</feature>
<reference evidence="2 3" key="1">
    <citation type="submission" date="2018-01" db="EMBL/GenBank/DDBJ databases">
        <title>Twenty Corynebacterium bovis Genomes.</title>
        <authorList>
            <person name="Gulvik C.A."/>
        </authorList>
    </citation>
    <scope>NUCLEOTIDE SEQUENCE [LARGE SCALE GENOMIC DNA]</scope>
    <source>
        <strain evidence="2 3">F6900</strain>
    </source>
</reference>
<comment type="caution">
    <text evidence="2">The sequence shown here is derived from an EMBL/GenBank/DDBJ whole genome shotgun (WGS) entry which is preliminary data.</text>
</comment>
<dbReference type="EMBL" id="PQNK01000012">
    <property type="protein sequence ID" value="RRO86129.1"/>
    <property type="molecule type" value="Genomic_DNA"/>
</dbReference>
<protein>
    <submittedName>
        <fullName evidence="2">DUF3239 domain-containing protein</fullName>
    </submittedName>
</protein>
<keyword evidence="1" id="KW-0472">Membrane</keyword>
<dbReference type="Gene3D" id="2.40.410.10">
    <property type="entry name" value="putative membrane protein from Corynebacterium diphtheriae superfamily"/>
    <property type="match status" value="1"/>
</dbReference>
<dbReference type="InterPro" id="IPR021632">
    <property type="entry name" value="DUF3239"/>
</dbReference>
<evidence type="ECO:0000313" key="3">
    <source>
        <dbReference type="Proteomes" id="UP000276526"/>
    </source>
</evidence>
<dbReference type="AlphaFoldDB" id="A0A3R8VTB8"/>
<proteinExistence type="predicted"/>
<evidence type="ECO:0000256" key="1">
    <source>
        <dbReference type="SAM" id="Phobius"/>
    </source>
</evidence>
<name>A0A3R8VTB8_9CORY</name>
<sequence>MTDFHFSVDDPYARKHNEFFRDARRLQWSAGILALILVVAAVLAVTLDSFSTGAVLVAGALVILAVICLVIIPALPKAMGSPQQYYDTYALVPAVVAKVNPRDLVLMALVDAAVEGSGASAPALAVRTVTSVPGVAREVGARVPSVAVTGGRTMSDRTHWQEISPMPVCWGTPDRDVWRAAEEAVPTSAWRRLGELVGRVDEVVATKHNLLPLDRAR</sequence>
<dbReference type="Proteomes" id="UP000276526">
    <property type="component" value="Unassembled WGS sequence"/>
</dbReference>
<gene>
    <name evidence="2" type="ORF">CXF48_07750</name>
</gene>
<dbReference type="Pfam" id="PF11580">
    <property type="entry name" value="DUF3239"/>
    <property type="match status" value="1"/>
</dbReference>
<evidence type="ECO:0000313" key="2">
    <source>
        <dbReference type="EMBL" id="RRO86129.1"/>
    </source>
</evidence>
<feature type="transmembrane region" description="Helical" evidence="1">
    <location>
        <begin position="53"/>
        <end position="75"/>
    </location>
</feature>